<keyword evidence="3" id="KW-1185">Reference proteome</keyword>
<name>A0ABD3XT38_SINWO</name>
<feature type="non-terminal residue" evidence="2">
    <location>
        <position position="1"/>
    </location>
</feature>
<comment type="caution">
    <text evidence="2">The sequence shown here is derived from an EMBL/GenBank/DDBJ whole genome shotgun (WGS) entry which is preliminary data.</text>
</comment>
<proteinExistence type="predicted"/>
<dbReference type="Gene3D" id="1.20.910.10">
    <property type="entry name" value="Heme oxygenase-like"/>
    <property type="match status" value="1"/>
</dbReference>
<reference evidence="2 3" key="1">
    <citation type="submission" date="2024-11" db="EMBL/GenBank/DDBJ databases">
        <title>Chromosome-level genome assembly of the freshwater bivalve Anodonta woodiana.</title>
        <authorList>
            <person name="Chen X."/>
        </authorList>
    </citation>
    <scope>NUCLEOTIDE SEQUENCE [LARGE SCALE GENOMIC DNA]</scope>
    <source>
        <strain evidence="2">MN2024</strain>
        <tissue evidence="2">Gills</tissue>
    </source>
</reference>
<protein>
    <recommendedName>
        <fullName evidence="1">Thiaminase-2/PQQC domain-containing protein</fullName>
    </recommendedName>
</protein>
<evidence type="ECO:0000313" key="3">
    <source>
        <dbReference type="Proteomes" id="UP001634394"/>
    </source>
</evidence>
<dbReference type="Proteomes" id="UP001634394">
    <property type="component" value="Unassembled WGS sequence"/>
</dbReference>
<dbReference type="PANTHER" id="PTHR43198:SF2">
    <property type="entry name" value="SI:CH1073-67J19.1-RELATED"/>
    <property type="match status" value="1"/>
</dbReference>
<gene>
    <name evidence="2" type="ORF">ACJMK2_000528</name>
</gene>
<dbReference type="CDD" id="cd19359">
    <property type="entry name" value="TenA_C_Bt3146-like"/>
    <property type="match status" value="1"/>
</dbReference>
<evidence type="ECO:0000259" key="1">
    <source>
        <dbReference type="Pfam" id="PF03070"/>
    </source>
</evidence>
<dbReference type="EMBL" id="JBJQND010000001">
    <property type="protein sequence ID" value="KAL3888148.1"/>
    <property type="molecule type" value="Genomic_DNA"/>
</dbReference>
<dbReference type="InterPro" id="IPR016084">
    <property type="entry name" value="Haem_Oase-like_multi-hlx"/>
</dbReference>
<dbReference type="PANTHER" id="PTHR43198">
    <property type="entry name" value="BIFUNCTIONAL TH2 PROTEIN"/>
    <property type="match status" value="1"/>
</dbReference>
<evidence type="ECO:0000313" key="2">
    <source>
        <dbReference type="EMBL" id="KAL3888148.1"/>
    </source>
</evidence>
<organism evidence="2 3">
    <name type="scientific">Sinanodonta woodiana</name>
    <name type="common">Chinese pond mussel</name>
    <name type="synonym">Anodonta woodiana</name>
    <dbReference type="NCBI Taxonomy" id="1069815"/>
    <lineage>
        <taxon>Eukaryota</taxon>
        <taxon>Metazoa</taxon>
        <taxon>Spiralia</taxon>
        <taxon>Lophotrochozoa</taxon>
        <taxon>Mollusca</taxon>
        <taxon>Bivalvia</taxon>
        <taxon>Autobranchia</taxon>
        <taxon>Heteroconchia</taxon>
        <taxon>Palaeoheterodonta</taxon>
        <taxon>Unionida</taxon>
        <taxon>Unionoidea</taxon>
        <taxon>Unionidae</taxon>
        <taxon>Unioninae</taxon>
        <taxon>Sinanodonta</taxon>
    </lineage>
</organism>
<dbReference type="InterPro" id="IPR050967">
    <property type="entry name" value="Thiamine_Salvage_TenA"/>
</dbReference>
<dbReference type="Pfam" id="PF03070">
    <property type="entry name" value="TENA_THI-4"/>
    <property type="match status" value="1"/>
</dbReference>
<sequence>SCEMSARISPRHAGLLADQLVDSELFRDLADRASQLRLNSVCHERLSEYLWKSTFIEQDEALQSPFIRNMSDGHLDPTHFGSFMVQDSIYCYYSKGSIDTAAAKSTDPILKAFLEKKSESYKKYYEELFNLWHIRNPYSIKLSEACEKYAALERNVAETMDPLYLVVALIPCYKLWPWLGKQLWQTPHNFGVYESWVRSNLDPSYDGYKKLEQIIDYAFMLGEIDKEQALSVYKGCMTGEAQFFCFH</sequence>
<accession>A0ABD3XT38</accession>
<dbReference type="SUPFAM" id="SSF48613">
    <property type="entry name" value="Heme oxygenase-like"/>
    <property type="match status" value="1"/>
</dbReference>
<feature type="domain" description="Thiaminase-2/PQQC" evidence="1">
    <location>
        <begin position="65"/>
        <end position="205"/>
    </location>
</feature>
<dbReference type="AlphaFoldDB" id="A0ABD3XT38"/>
<dbReference type="InterPro" id="IPR004305">
    <property type="entry name" value="Thiaminase-2/PQQC"/>
</dbReference>
<dbReference type="GO" id="GO:0006772">
    <property type="term" value="P:thiamine metabolic process"/>
    <property type="evidence" value="ECO:0007669"/>
    <property type="project" value="UniProtKB-ARBA"/>
</dbReference>